<dbReference type="PANTHER" id="PTHR46268">
    <property type="entry name" value="STRESS RESPONSE PROTEIN NHAX"/>
    <property type="match status" value="1"/>
</dbReference>
<keyword evidence="4" id="KW-1185">Reference proteome</keyword>
<dbReference type="EMBL" id="NGJN01000002">
    <property type="protein sequence ID" value="OZV69709.1"/>
    <property type="molecule type" value="Genomic_DNA"/>
</dbReference>
<dbReference type="PRINTS" id="PR01438">
    <property type="entry name" value="UNVRSLSTRESS"/>
</dbReference>
<dbReference type="Gene3D" id="3.40.50.620">
    <property type="entry name" value="HUPs"/>
    <property type="match status" value="2"/>
</dbReference>
<dbReference type="SUPFAM" id="SSF52402">
    <property type="entry name" value="Adenine nucleotide alpha hydrolases-like"/>
    <property type="match status" value="2"/>
</dbReference>
<evidence type="ECO:0000259" key="2">
    <source>
        <dbReference type="Pfam" id="PF00582"/>
    </source>
</evidence>
<dbReference type="PANTHER" id="PTHR46268:SF22">
    <property type="entry name" value="SENSOR PROTEIN KDPD-RELATED"/>
    <property type="match status" value="1"/>
</dbReference>
<gene>
    <name evidence="3" type="ORF">CA834_03545</name>
</gene>
<dbReference type="Proteomes" id="UP000216840">
    <property type="component" value="Unassembled WGS sequence"/>
</dbReference>
<accession>A0A265UWM0</accession>
<dbReference type="RefSeq" id="WP_094967301.1">
    <property type="nucleotide sequence ID" value="NZ_NGJN01000002.1"/>
</dbReference>
<dbReference type="InterPro" id="IPR006016">
    <property type="entry name" value="UspA"/>
</dbReference>
<organism evidence="3 4">
    <name type="scientific">Winogradskyella aurantia</name>
    <dbReference type="NCBI Taxonomy" id="1915063"/>
    <lineage>
        <taxon>Bacteria</taxon>
        <taxon>Pseudomonadati</taxon>
        <taxon>Bacteroidota</taxon>
        <taxon>Flavobacteriia</taxon>
        <taxon>Flavobacteriales</taxon>
        <taxon>Flavobacteriaceae</taxon>
        <taxon>Winogradskyella</taxon>
    </lineage>
</organism>
<dbReference type="InterPro" id="IPR014729">
    <property type="entry name" value="Rossmann-like_a/b/a_fold"/>
</dbReference>
<comment type="similarity">
    <text evidence="1">Belongs to the universal stress protein A family.</text>
</comment>
<protein>
    <submittedName>
        <fullName evidence="3">Universal stress protein</fullName>
    </submittedName>
</protein>
<reference evidence="3 4" key="1">
    <citation type="submission" date="2017-05" db="EMBL/GenBank/DDBJ databases">
        <title>The draft genome sequence of Idiomarina salinarum WNB302.</title>
        <authorList>
            <person name="Sun Y."/>
            <person name="Chen B."/>
            <person name="Du Z."/>
        </authorList>
    </citation>
    <scope>NUCLEOTIDE SEQUENCE [LARGE SCALE GENOMIC DNA]</scope>
    <source>
        <strain evidence="3 4">WNB302</strain>
    </source>
</reference>
<dbReference type="AlphaFoldDB" id="A0A265UWM0"/>
<evidence type="ECO:0000313" key="4">
    <source>
        <dbReference type="Proteomes" id="UP000216840"/>
    </source>
</evidence>
<proteinExistence type="inferred from homology"/>
<sequence length="281" mass="32007">MKSVLLPTDFSENSWNAIIYALQFLKDTPAVFYLLHVNTVNHTILSDPAYVGADSVIEEVYIKPAKTKLLKLLKRISKVSHNVNHRFYTIVDYGFFIDSIRSQVLDKNIDLIIMGTKGASGLKQIIIGSNAGDVVVKVKCTTLVVPENAKFQIIDELAFPTDFSSFNNFSMLKPVLEVMENNNSKLSFLHVQSKNESLSLEQKKNKELLEDFFSGYDYDFYFLSNKRLEDAVQCFTESRGVGMIAMVAKNLNYFQQIVFNSRVENITYHTDIPFLVLHETT</sequence>
<dbReference type="InterPro" id="IPR006015">
    <property type="entry name" value="Universal_stress_UspA"/>
</dbReference>
<dbReference type="Pfam" id="PF00582">
    <property type="entry name" value="Usp"/>
    <property type="match status" value="1"/>
</dbReference>
<evidence type="ECO:0000256" key="1">
    <source>
        <dbReference type="ARBA" id="ARBA00008791"/>
    </source>
</evidence>
<name>A0A265UWM0_9FLAO</name>
<evidence type="ECO:0000313" key="3">
    <source>
        <dbReference type="EMBL" id="OZV69709.1"/>
    </source>
</evidence>
<feature type="domain" description="UspA" evidence="2">
    <location>
        <begin position="1"/>
        <end position="146"/>
    </location>
</feature>
<comment type="caution">
    <text evidence="3">The sequence shown here is derived from an EMBL/GenBank/DDBJ whole genome shotgun (WGS) entry which is preliminary data.</text>
</comment>
<dbReference type="OrthoDB" id="9788959at2"/>
<dbReference type="CDD" id="cd00293">
    <property type="entry name" value="USP-like"/>
    <property type="match status" value="1"/>
</dbReference>